<sequence length="118" mass="12731">MESAGASAGPEAPSCSGDPVPELVGRLGCGHWNSPFDVIAIRFLCCDQWFPCLHCHDEVSNHPIRPWPRHRHDEHAVLCRMCGTTLLITDYLGARGCSGCGAVFNPGCALHAPVYFGV</sequence>
<dbReference type="EMBL" id="BAAANO010000005">
    <property type="protein sequence ID" value="GAA2000851.1"/>
    <property type="molecule type" value="Genomic_DNA"/>
</dbReference>
<dbReference type="PANTHER" id="PTHR28082:SF1">
    <property type="entry name" value="HELPER OF TIM PROTEIN 13"/>
    <property type="match status" value="1"/>
</dbReference>
<protein>
    <recommendedName>
        <fullName evidence="4">CHY-type domain-containing protein</fullName>
    </recommendedName>
</protein>
<keyword evidence="6" id="KW-1185">Reference proteome</keyword>
<dbReference type="PROSITE" id="PS51266">
    <property type="entry name" value="ZF_CHY"/>
    <property type="match status" value="1"/>
</dbReference>
<evidence type="ECO:0000256" key="3">
    <source>
        <dbReference type="ARBA" id="ARBA00022833"/>
    </source>
</evidence>
<organism evidence="5 6">
    <name type="scientific">Brevibacterium samyangense</name>
    <dbReference type="NCBI Taxonomy" id="366888"/>
    <lineage>
        <taxon>Bacteria</taxon>
        <taxon>Bacillati</taxon>
        <taxon>Actinomycetota</taxon>
        <taxon>Actinomycetes</taxon>
        <taxon>Micrococcales</taxon>
        <taxon>Brevibacteriaceae</taxon>
        <taxon>Brevibacterium</taxon>
    </lineage>
</organism>
<evidence type="ECO:0000256" key="2">
    <source>
        <dbReference type="ARBA" id="ARBA00022771"/>
    </source>
</evidence>
<dbReference type="Proteomes" id="UP001500755">
    <property type="component" value="Unassembled WGS sequence"/>
</dbReference>
<dbReference type="SUPFAM" id="SSF161219">
    <property type="entry name" value="CHY zinc finger-like"/>
    <property type="match status" value="1"/>
</dbReference>
<keyword evidence="3" id="KW-0862">Zinc</keyword>
<name>A0ABP5ENX7_9MICO</name>
<gene>
    <name evidence="5" type="ORF">GCM10009755_06130</name>
</gene>
<evidence type="ECO:0000313" key="6">
    <source>
        <dbReference type="Proteomes" id="UP001500755"/>
    </source>
</evidence>
<dbReference type="InterPro" id="IPR037274">
    <property type="entry name" value="Znf_CHY_sf"/>
</dbReference>
<dbReference type="InterPro" id="IPR008913">
    <property type="entry name" value="Znf_CHY"/>
</dbReference>
<keyword evidence="2" id="KW-0863">Zinc-finger</keyword>
<dbReference type="InterPro" id="IPR052604">
    <property type="entry name" value="Mito_Tim_assembly_helper"/>
</dbReference>
<keyword evidence="1" id="KW-0479">Metal-binding</keyword>
<dbReference type="Pfam" id="PF05495">
    <property type="entry name" value="zf-CHY"/>
    <property type="match status" value="1"/>
</dbReference>
<evidence type="ECO:0000313" key="5">
    <source>
        <dbReference type="EMBL" id="GAA2000851.1"/>
    </source>
</evidence>
<reference evidence="6" key="1">
    <citation type="journal article" date="2019" name="Int. J. Syst. Evol. Microbiol.">
        <title>The Global Catalogue of Microorganisms (GCM) 10K type strain sequencing project: providing services to taxonomists for standard genome sequencing and annotation.</title>
        <authorList>
            <consortium name="The Broad Institute Genomics Platform"/>
            <consortium name="The Broad Institute Genome Sequencing Center for Infectious Disease"/>
            <person name="Wu L."/>
            <person name="Ma J."/>
        </authorList>
    </citation>
    <scope>NUCLEOTIDE SEQUENCE [LARGE SCALE GENOMIC DNA]</scope>
    <source>
        <strain evidence="6">JCM 14546</strain>
    </source>
</reference>
<accession>A0ABP5ENX7</accession>
<evidence type="ECO:0000256" key="1">
    <source>
        <dbReference type="ARBA" id="ARBA00022723"/>
    </source>
</evidence>
<dbReference type="PANTHER" id="PTHR28082">
    <property type="entry name" value="ZINC FINGER PROTEIN"/>
    <property type="match status" value="1"/>
</dbReference>
<feature type="domain" description="CHY-type" evidence="4">
    <location>
        <begin position="22"/>
        <end position="102"/>
    </location>
</feature>
<evidence type="ECO:0000259" key="4">
    <source>
        <dbReference type="PROSITE" id="PS51266"/>
    </source>
</evidence>
<comment type="caution">
    <text evidence="5">The sequence shown here is derived from an EMBL/GenBank/DDBJ whole genome shotgun (WGS) entry which is preliminary data.</text>
</comment>
<proteinExistence type="predicted"/>